<feature type="domain" description="Peptidase M13 C-terminal" evidence="8">
    <location>
        <begin position="461"/>
        <end position="589"/>
    </location>
</feature>
<evidence type="ECO:0008006" key="11">
    <source>
        <dbReference type="Google" id="ProtNLM"/>
    </source>
</evidence>
<keyword evidence="3" id="KW-0645">Protease</keyword>
<dbReference type="Pfam" id="PF05649">
    <property type="entry name" value="Peptidase_M13_N"/>
    <property type="match status" value="1"/>
</dbReference>
<dbReference type="GO" id="GO:0046872">
    <property type="term" value="F:metal ion binding"/>
    <property type="evidence" value="ECO:0007669"/>
    <property type="project" value="UniProtKB-KW"/>
</dbReference>
<keyword evidence="5" id="KW-0378">Hydrolase</keyword>
<dbReference type="PROSITE" id="PS51885">
    <property type="entry name" value="NEPRILYSIN"/>
    <property type="match status" value="1"/>
</dbReference>
<comment type="similarity">
    <text evidence="2">Belongs to the peptidase M13 family.</text>
</comment>
<name>A0A0P4WBR7_SCYOL</name>
<evidence type="ECO:0000259" key="8">
    <source>
        <dbReference type="Pfam" id="PF01431"/>
    </source>
</evidence>
<dbReference type="GO" id="GO:0005886">
    <property type="term" value="C:plasma membrane"/>
    <property type="evidence" value="ECO:0007669"/>
    <property type="project" value="TreeGrafter"/>
</dbReference>
<evidence type="ECO:0000313" key="10">
    <source>
        <dbReference type="EMBL" id="JAI58345.1"/>
    </source>
</evidence>
<dbReference type="InterPro" id="IPR008753">
    <property type="entry name" value="Peptidase_M13_N"/>
</dbReference>
<dbReference type="InterPro" id="IPR042089">
    <property type="entry name" value="Peptidase_M13_dom_2"/>
</dbReference>
<feature type="domain" description="Peptidase M13 C-terminal" evidence="8">
    <location>
        <begin position="608"/>
        <end position="674"/>
    </location>
</feature>
<evidence type="ECO:0000256" key="2">
    <source>
        <dbReference type="ARBA" id="ARBA00007357"/>
    </source>
</evidence>
<dbReference type="InterPro" id="IPR024079">
    <property type="entry name" value="MetalloPept_cat_dom_sf"/>
</dbReference>
<evidence type="ECO:0000256" key="1">
    <source>
        <dbReference type="ARBA" id="ARBA00001947"/>
    </source>
</evidence>
<evidence type="ECO:0000256" key="3">
    <source>
        <dbReference type="ARBA" id="ARBA00022670"/>
    </source>
</evidence>
<dbReference type="InterPro" id="IPR000718">
    <property type="entry name" value="Peptidase_M13"/>
</dbReference>
<dbReference type="AlphaFoldDB" id="A0A0P4WBR7"/>
<evidence type="ECO:0000256" key="5">
    <source>
        <dbReference type="ARBA" id="ARBA00022801"/>
    </source>
</evidence>
<dbReference type="PANTHER" id="PTHR11733:SF241">
    <property type="entry name" value="GH26575P-RELATED"/>
    <property type="match status" value="1"/>
</dbReference>
<dbReference type="InterPro" id="IPR018497">
    <property type="entry name" value="Peptidase_M13_C"/>
</dbReference>
<dbReference type="Gene3D" id="3.40.390.10">
    <property type="entry name" value="Collagenase (Catalytic Domain)"/>
    <property type="match status" value="1"/>
</dbReference>
<evidence type="ECO:0000256" key="7">
    <source>
        <dbReference type="ARBA" id="ARBA00023049"/>
    </source>
</evidence>
<accession>A0A0P4WBR7</accession>
<dbReference type="PANTHER" id="PTHR11733">
    <property type="entry name" value="ZINC METALLOPROTEASE FAMILY M13 NEPRILYSIN-RELATED"/>
    <property type="match status" value="1"/>
</dbReference>
<dbReference type="GO" id="GO:0004222">
    <property type="term" value="F:metalloendopeptidase activity"/>
    <property type="evidence" value="ECO:0007669"/>
    <property type="project" value="InterPro"/>
</dbReference>
<keyword evidence="7" id="KW-0482">Metalloprotease</keyword>
<comment type="cofactor">
    <cofactor evidence="1">
        <name>Zn(2+)</name>
        <dbReference type="ChEBI" id="CHEBI:29105"/>
    </cofactor>
</comment>
<keyword evidence="4" id="KW-0479">Metal-binding</keyword>
<dbReference type="GO" id="GO:0016485">
    <property type="term" value="P:protein processing"/>
    <property type="evidence" value="ECO:0007669"/>
    <property type="project" value="TreeGrafter"/>
</dbReference>
<sequence>MQDFYQYACGGVMNKPYIKPINRGAMARKIIKDELDRQNSSDTNSAGGKMKVFYDSCLNSGSQDTRKSWAKLIKDTFDTYQFSDSAMNGTDFNFDLDKTLGYMMKRGFTPFFDIELEVNPDEAESFMISLHPTIPGSPFHNNLARKVCLEEHHSNLPALGNTSYDVTEAYRNFTNCVGTGKGLEARLVRMKDAVVQFELTKSEELLEETLAKTKDFLTDLSEKQPHIPDLIMNLANNDYDDIKHAEDLDNSIIDWVTVLSLFLNEDKSEVSTRKIAMYCERSMNSINGVLKNYYEISKAELNNILVMLWAEWIYTVFVEPVMGSVGEHEYCLNTAISLMEDTASYLYLQAVDPDVKARNEQIDKIAANIKEEGMNKLRNWSLPEPFQAKLETMMKDVIKLDNVKRETATKSMETVSLTGDFLHNTLLLVKHQSTLMKDKLYAGTDEMWRAFARPYDPFGIYNYRLNKIMIPYASQEPFQTLRDVPEYLHYARIGRQISHLMWHGYDTSGIGFELATTSLTGIKSKQNQLKTEYNGAKSYKNPKGLTANYDMTNLTTNEIWADVGSTDLVWQAYLKRNEVKPTSENLVEKQVQNINTRRRRHSVTEPQDFEEKTLPFLDMTPAQLYHLYWAQSYCSDSSDLNMLEVTETRKPPGRERVNFVTKHSEEFKKAFSCTLN</sequence>
<organism evidence="10">
    <name type="scientific">Scylla olivacea</name>
    <name type="common">Orange mud crab</name>
    <name type="synonym">Cancer olivacea</name>
    <dbReference type="NCBI Taxonomy" id="85551"/>
    <lineage>
        <taxon>Eukaryota</taxon>
        <taxon>Metazoa</taxon>
        <taxon>Ecdysozoa</taxon>
        <taxon>Arthropoda</taxon>
        <taxon>Crustacea</taxon>
        <taxon>Multicrustacea</taxon>
        <taxon>Malacostraca</taxon>
        <taxon>Eumalacostraca</taxon>
        <taxon>Eucarida</taxon>
        <taxon>Decapoda</taxon>
        <taxon>Pleocyemata</taxon>
        <taxon>Brachyura</taxon>
        <taxon>Eubrachyura</taxon>
        <taxon>Portunoidea</taxon>
        <taxon>Portunidae</taxon>
        <taxon>Portuninae</taxon>
        <taxon>Scylla</taxon>
    </lineage>
</organism>
<protein>
    <recommendedName>
        <fullName evidence="11">Peptidase M13 N-terminal domain-containing protein</fullName>
    </recommendedName>
</protein>
<evidence type="ECO:0000259" key="9">
    <source>
        <dbReference type="Pfam" id="PF05649"/>
    </source>
</evidence>
<dbReference type="SUPFAM" id="SSF55486">
    <property type="entry name" value="Metalloproteases ('zincins'), catalytic domain"/>
    <property type="match status" value="1"/>
</dbReference>
<dbReference type="Gene3D" id="1.10.1380.10">
    <property type="entry name" value="Neutral endopeptidase , domain2"/>
    <property type="match status" value="1"/>
</dbReference>
<evidence type="ECO:0000256" key="6">
    <source>
        <dbReference type="ARBA" id="ARBA00022833"/>
    </source>
</evidence>
<reference evidence="10" key="1">
    <citation type="submission" date="2015-09" db="EMBL/GenBank/DDBJ databases">
        <title>Scylla olivacea transcriptome.</title>
        <authorList>
            <person name="Ikhwanuddin M."/>
        </authorList>
    </citation>
    <scope>NUCLEOTIDE SEQUENCE</scope>
</reference>
<keyword evidence="6" id="KW-0862">Zinc</keyword>
<proteinExistence type="inferred from homology"/>
<feature type="domain" description="Peptidase M13 N-terminal" evidence="9">
    <location>
        <begin position="2"/>
        <end position="379"/>
    </location>
</feature>
<dbReference type="EMBL" id="GDRN01101607">
    <property type="protein sequence ID" value="JAI58345.1"/>
    <property type="molecule type" value="Transcribed_RNA"/>
</dbReference>
<evidence type="ECO:0000256" key="4">
    <source>
        <dbReference type="ARBA" id="ARBA00022723"/>
    </source>
</evidence>
<dbReference type="Pfam" id="PF01431">
    <property type="entry name" value="Peptidase_M13"/>
    <property type="match status" value="2"/>
</dbReference>